<dbReference type="Gene3D" id="3.40.190.10">
    <property type="entry name" value="Periplasmic binding protein-like II"/>
    <property type="match status" value="1"/>
</dbReference>
<dbReference type="Proteomes" id="UP000184233">
    <property type="component" value="Unassembled WGS sequence"/>
</dbReference>
<dbReference type="EMBL" id="MKVH01000013">
    <property type="protein sequence ID" value="OJX59370.1"/>
    <property type="molecule type" value="Genomic_DNA"/>
</dbReference>
<dbReference type="GO" id="GO:1901982">
    <property type="term" value="F:maltose binding"/>
    <property type="evidence" value="ECO:0007669"/>
    <property type="project" value="TreeGrafter"/>
</dbReference>
<organism evidence="5 6">
    <name type="scientific">Candidatus Kapaibacterium thiocyanatum</name>
    <dbReference type="NCBI Taxonomy" id="1895771"/>
    <lineage>
        <taxon>Bacteria</taxon>
        <taxon>Pseudomonadati</taxon>
        <taxon>Candidatus Kapaibacteriota</taxon>
        <taxon>Candidatus Kapaibacteriia</taxon>
        <taxon>Candidatus Kapaibacteriales</taxon>
        <taxon>Candidatus Kapaibacteriaceae</taxon>
        <taxon>Candidatus Kapaibacterium</taxon>
    </lineage>
</organism>
<gene>
    <name evidence="5" type="ORF">BGO89_02850</name>
</gene>
<protein>
    <recommendedName>
        <fullName evidence="7">ABC transporter substrate-binding protein</fullName>
    </recommendedName>
</protein>
<dbReference type="PANTHER" id="PTHR30061">
    <property type="entry name" value="MALTOSE-BINDING PERIPLASMIC PROTEIN"/>
    <property type="match status" value="1"/>
</dbReference>
<sequence>MNRMNTVFRSISVLVLSSAVLAFSACSSGESDRPATSRTIRFWHFWSEPGQKAALQEVVKAFEVENKCTVELTELSWNDGKAKLQAAFNSGQAPDVVELGSDWVAQFSSSGVLMQLPGDSAGVGGFVSYSIAPGIWNNRCFAYPWTLDTRVMFANDGLLKQAGWTKDIQTLDDLLAAARAVQERGQYGFGANGADANRLYKKILPFMWTLGGDVFDATGRPVLNSPQNVRAFTLYADLARTGFVETQRQIDASFVQGKVALWPSGSWIIKKLKANPSLRYRLLAMPGTSEGGQVVPGISFAGGEYLAVSAKTGNTQLSRDFVRYMTNGANAIKFCAKVTEAGFPADKAFFRDPSLTADADKAAFARQLEHARMTPVHPRWLDIQAVIEDAVVEVLYGNATPQQALDAAQQNVLQIVGQ</sequence>
<name>A0A1M3L2D0_9BACT</name>
<feature type="chain" id="PRO_5013290632" description="ABC transporter substrate-binding protein" evidence="4">
    <location>
        <begin position="25"/>
        <end position="418"/>
    </location>
</feature>
<dbReference type="GO" id="GO:0042956">
    <property type="term" value="P:maltodextrin transmembrane transport"/>
    <property type="evidence" value="ECO:0007669"/>
    <property type="project" value="TreeGrafter"/>
</dbReference>
<dbReference type="InterPro" id="IPR006059">
    <property type="entry name" value="SBP"/>
</dbReference>
<dbReference type="SUPFAM" id="SSF53850">
    <property type="entry name" value="Periplasmic binding protein-like II"/>
    <property type="match status" value="1"/>
</dbReference>
<proteinExistence type="inferred from homology"/>
<dbReference type="GO" id="GO:0015768">
    <property type="term" value="P:maltose transport"/>
    <property type="evidence" value="ECO:0007669"/>
    <property type="project" value="TreeGrafter"/>
</dbReference>
<evidence type="ECO:0000256" key="4">
    <source>
        <dbReference type="SAM" id="SignalP"/>
    </source>
</evidence>
<evidence type="ECO:0000313" key="6">
    <source>
        <dbReference type="Proteomes" id="UP000184233"/>
    </source>
</evidence>
<dbReference type="PANTHER" id="PTHR30061:SF50">
    <property type="entry name" value="MALTOSE_MALTODEXTRIN-BINDING PERIPLASMIC PROTEIN"/>
    <property type="match status" value="1"/>
</dbReference>
<evidence type="ECO:0000256" key="1">
    <source>
        <dbReference type="ARBA" id="ARBA00008520"/>
    </source>
</evidence>
<dbReference type="STRING" id="1895771.BGO89_02850"/>
<dbReference type="PROSITE" id="PS51257">
    <property type="entry name" value="PROKAR_LIPOPROTEIN"/>
    <property type="match status" value="1"/>
</dbReference>
<evidence type="ECO:0000256" key="3">
    <source>
        <dbReference type="ARBA" id="ARBA00022729"/>
    </source>
</evidence>
<evidence type="ECO:0000256" key="2">
    <source>
        <dbReference type="ARBA" id="ARBA00022448"/>
    </source>
</evidence>
<accession>A0A1M3L2D0</accession>
<dbReference type="Pfam" id="PF13416">
    <property type="entry name" value="SBP_bac_8"/>
    <property type="match status" value="1"/>
</dbReference>
<keyword evidence="3 4" id="KW-0732">Signal</keyword>
<evidence type="ECO:0008006" key="7">
    <source>
        <dbReference type="Google" id="ProtNLM"/>
    </source>
</evidence>
<feature type="signal peptide" evidence="4">
    <location>
        <begin position="1"/>
        <end position="24"/>
    </location>
</feature>
<reference evidence="5 6" key="1">
    <citation type="submission" date="2016-09" db="EMBL/GenBank/DDBJ databases">
        <title>Genome-resolved meta-omics ties microbial dynamics to process performance in biotechnology for thiocyanate degradation.</title>
        <authorList>
            <person name="Kantor R.S."/>
            <person name="Huddy R.J."/>
            <person name="Iyer R."/>
            <person name="Thomas B.C."/>
            <person name="Brown C.T."/>
            <person name="Anantharaman K."/>
            <person name="Tringe S."/>
            <person name="Hettich R.L."/>
            <person name="Harrison S.T."/>
            <person name="Banfield J.F."/>
        </authorList>
    </citation>
    <scope>NUCLEOTIDE SEQUENCE [LARGE SCALE GENOMIC DNA]</scope>
    <source>
        <strain evidence="5">59-99</strain>
    </source>
</reference>
<comment type="similarity">
    <text evidence="1">Belongs to the bacterial solute-binding protein 1 family.</text>
</comment>
<evidence type="ECO:0000313" key="5">
    <source>
        <dbReference type="EMBL" id="OJX59370.1"/>
    </source>
</evidence>
<dbReference type="AlphaFoldDB" id="A0A1M3L2D0"/>
<comment type="caution">
    <text evidence="5">The sequence shown here is derived from an EMBL/GenBank/DDBJ whole genome shotgun (WGS) entry which is preliminary data.</text>
</comment>
<keyword evidence="2" id="KW-0813">Transport</keyword>
<dbReference type="GO" id="GO:0055052">
    <property type="term" value="C:ATP-binding cassette (ABC) transporter complex, substrate-binding subunit-containing"/>
    <property type="evidence" value="ECO:0007669"/>
    <property type="project" value="TreeGrafter"/>
</dbReference>